<proteinExistence type="predicted"/>
<gene>
    <name evidence="1" type="ORF">NCTC9077_01266</name>
</gene>
<evidence type="ECO:0000313" key="1">
    <source>
        <dbReference type="EMBL" id="STJ09637.1"/>
    </source>
</evidence>
<dbReference type="EMBL" id="UGCU01000001">
    <property type="protein sequence ID" value="STJ09637.1"/>
    <property type="molecule type" value="Genomic_DNA"/>
</dbReference>
<evidence type="ECO:0000313" key="2">
    <source>
        <dbReference type="Proteomes" id="UP000254495"/>
    </source>
</evidence>
<protein>
    <submittedName>
        <fullName evidence="1">Uncharacterized protein</fullName>
    </submittedName>
</protein>
<accession>A0A2Z2JA26</accession>
<dbReference type="RefSeq" id="WP_000876742.1">
    <property type="nucleotide sequence ID" value="NZ_BGFA01000073.1"/>
</dbReference>
<dbReference type="AlphaFoldDB" id="A0A2Z2JA26"/>
<organism evidence="1 2">
    <name type="scientific">Escherichia coli</name>
    <dbReference type="NCBI Taxonomy" id="562"/>
    <lineage>
        <taxon>Bacteria</taxon>
        <taxon>Pseudomonadati</taxon>
        <taxon>Pseudomonadota</taxon>
        <taxon>Gammaproteobacteria</taxon>
        <taxon>Enterobacterales</taxon>
        <taxon>Enterobacteriaceae</taxon>
        <taxon>Escherichia</taxon>
    </lineage>
</organism>
<reference evidence="1 2" key="1">
    <citation type="submission" date="2018-06" db="EMBL/GenBank/DDBJ databases">
        <authorList>
            <consortium name="Pathogen Informatics"/>
            <person name="Doyle S."/>
        </authorList>
    </citation>
    <scope>NUCLEOTIDE SEQUENCE [LARGE SCALE GENOMIC DNA]</scope>
    <source>
        <strain evidence="1 2">NCTC9077</strain>
    </source>
</reference>
<name>A0A2Z2JA26_ECOLX</name>
<sequence>MKYNLTLNKRTFEITESGYTLAKQLADSNYELPAIISWQELPHSKEHTQHWLNHLSHFGVIKYEAVNSQTFRLLEISPFELWVAL</sequence>
<dbReference type="Proteomes" id="UP000254495">
    <property type="component" value="Unassembled WGS sequence"/>
</dbReference>